<dbReference type="InterPro" id="IPR001810">
    <property type="entry name" value="F-box_dom"/>
</dbReference>
<name>A0AAW0DKK1_9AGAR</name>
<keyword evidence="3" id="KW-1185">Reference proteome</keyword>
<protein>
    <recommendedName>
        <fullName evidence="1">F-box domain-containing protein</fullName>
    </recommendedName>
</protein>
<comment type="caution">
    <text evidence="2">The sequence shown here is derived from an EMBL/GenBank/DDBJ whole genome shotgun (WGS) entry which is preliminary data.</text>
</comment>
<accession>A0AAW0DKK1</accession>
<evidence type="ECO:0000259" key="1">
    <source>
        <dbReference type="Pfam" id="PF12937"/>
    </source>
</evidence>
<dbReference type="EMBL" id="JAWWNJ010000007">
    <property type="protein sequence ID" value="KAK7051864.1"/>
    <property type="molecule type" value="Genomic_DNA"/>
</dbReference>
<dbReference type="AlphaFoldDB" id="A0AAW0DKK1"/>
<dbReference type="InterPro" id="IPR032675">
    <property type="entry name" value="LRR_dom_sf"/>
</dbReference>
<evidence type="ECO:0000313" key="3">
    <source>
        <dbReference type="Proteomes" id="UP001362999"/>
    </source>
</evidence>
<dbReference type="SUPFAM" id="SSF52047">
    <property type="entry name" value="RNI-like"/>
    <property type="match status" value="1"/>
</dbReference>
<dbReference type="Proteomes" id="UP001362999">
    <property type="component" value="Unassembled WGS sequence"/>
</dbReference>
<proteinExistence type="predicted"/>
<evidence type="ECO:0000313" key="2">
    <source>
        <dbReference type="EMBL" id="KAK7051864.1"/>
    </source>
</evidence>
<organism evidence="2 3">
    <name type="scientific">Favolaschia claudopus</name>
    <dbReference type="NCBI Taxonomy" id="2862362"/>
    <lineage>
        <taxon>Eukaryota</taxon>
        <taxon>Fungi</taxon>
        <taxon>Dikarya</taxon>
        <taxon>Basidiomycota</taxon>
        <taxon>Agaricomycotina</taxon>
        <taxon>Agaricomycetes</taxon>
        <taxon>Agaricomycetidae</taxon>
        <taxon>Agaricales</taxon>
        <taxon>Marasmiineae</taxon>
        <taxon>Mycenaceae</taxon>
        <taxon>Favolaschia</taxon>
    </lineage>
</organism>
<reference evidence="2 3" key="1">
    <citation type="journal article" date="2024" name="J Genomics">
        <title>Draft genome sequencing and assembly of Favolaschia claudopus CIRM-BRFM 2984 isolated from oak limbs.</title>
        <authorList>
            <person name="Navarro D."/>
            <person name="Drula E."/>
            <person name="Chaduli D."/>
            <person name="Cazenave R."/>
            <person name="Ahrendt S."/>
            <person name="Wang J."/>
            <person name="Lipzen A."/>
            <person name="Daum C."/>
            <person name="Barry K."/>
            <person name="Grigoriev I.V."/>
            <person name="Favel A."/>
            <person name="Rosso M.N."/>
            <person name="Martin F."/>
        </authorList>
    </citation>
    <scope>NUCLEOTIDE SEQUENCE [LARGE SCALE GENOMIC DNA]</scope>
    <source>
        <strain evidence="2 3">CIRM-BRFM 2984</strain>
    </source>
</reference>
<dbReference type="Pfam" id="PF12937">
    <property type="entry name" value="F-box-like"/>
    <property type="match status" value="1"/>
</dbReference>
<feature type="domain" description="F-box" evidence="1">
    <location>
        <begin position="20"/>
        <end position="80"/>
    </location>
</feature>
<sequence length="483" mass="55082">MTKLEHELRTTRKKASHITSRLPPEILCEIFRWTLLSEEDYTRRVNGRNVLIAPWRLCHVNTYWREVARDDSHLWSRIVINCDQIWHQDGYVRCIPDLEYPLAALGSQLSLSRAASISVEFHLQEPDSNGNLQHLADLLNLLIAESHRWVRLVVGTSGDPETTLLNSLSRVHGRLDRLRHLQVVHWRSGSWPLGLRDTFGVVPTLQEVSLPFNLPFCRPSGISLDYRQLTTLHMTVPPSLALELLSALQNVVDLTLLVGYWGGDEESIPGSVSNLITLPRLRRFALDWGSDLIQYLATPNLESLRLSNTGVNHIPALIRRSACQLQSLKITFDSEHETGLAAVIAILRVSPDLSHLEFDFDPESSEDEYLSLLAHWFSALTLTHAPSDICAKLATFEFGSLEDNTMSRQFGDALCHNLCGMLESRWNMSVHQRCLRRVRMPEAFYEVAIWQRLEALRLDGLDIQHFSNDNDYEDDNDWQVGDA</sequence>
<dbReference type="Gene3D" id="3.80.10.10">
    <property type="entry name" value="Ribonuclease Inhibitor"/>
    <property type="match status" value="1"/>
</dbReference>
<gene>
    <name evidence="2" type="ORF">R3P38DRAFT_2603030</name>
</gene>